<dbReference type="CDD" id="cd00268">
    <property type="entry name" value="DEADc"/>
    <property type="match status" value="1"/>
</dbReference>
<feature type="domain" description="Helicase ATP-binding" evidence="9">
    <location>
        <begin position="35"/>
        <end position="210"/>
    </location>
</feature>
<feature type="compositionally biased region" description="Basic and acidic residues" evidence="8">
    <location>
        <begin position="412"/>
        <end position="425"/>
    </location>
</feature>
<evidence type="ECO:0000256" key="7">
    <source>
        <dbReference type="RuleBase" id="RU000492"/>
    </source>
</evidence>
<dbReference type="GO" id="GO:0016787">
    <property type="term" value="F:hydrolase activity"/>
    <property type="evidence" value="ECO:0007669"/>
    <property type="project" value="UniProtKB-KW"/>
</dbReference>
<evidence type="ECO:0000259" key="9">
    <source>
        <dbReference type="PROSITE" id="PS51192"/>
    </source>
</evidence>
<feature type="region of interest" description="Disordered" evidence="8">
    <location>
        <begin position="377"/>
        <end position="549"/>
    </location>
</feature>
<comment type="similarity">
    <text evidence="5 7">Belongs to the DEAD box helicase family.</text>
</comment>
<dbReference type="InterPro" id="IPR014014">
    <property type="entry name" value="RNA_helicase_DEAD_Q_motif"/>
</dbReference>
<evidence type="ECO:0000256" key="6">
    <source>
        <dbReference type="PROSITE-ProRule" id="PRU00552"/>
    </source>
</evidence>
<dbReference type="GO" id="GO:0003676">
    <property type="term" value="F:nucleic acid binding"/>
    <property type="evidence" value="ECO:0007669"/>
    <property type="project" value="InterPro"/>
</dbReference>
<keyword evidence="3 7" id="KW-0347">Helicase</keyword>
<dbReference type="InterPro" id="IPR027417">
    <property type="entry name" value="P-loop_NTPase"/>
</dbReference>
<evidence type="ECO:0000259" key="11">
    <source>
        <dbReference type="PROSITE" id="PS51195"/>
    </source>
</evidence>
<keyword evidence="1 7" id="KW-0547">Nucleotide-binding</keyword>
<evidence type="ECO:0000256" key="1">
    <source>
        <dbReference type="ARBA" id="ARBA00022741"/>
    </source>
</evidence>
<dbReference type="CDD" id="cd18787">
    <property type="entry name" value="SF2_C_DEAD"/>
    <property type="match status" value="1"/>
</dbReference>
<dbReference type="InterPro" id="IPR044742">
    <property type="entry name" value="DEAD/DEAH_RhlB"/>
</dbReference>
<dbReference type="PANTHER" id="PTHR47959">
    <property type="entry name" value="ATP-DEPENDENT RNA HELICASE RHLE-RELATED"/>
    <property type="match status" value="1"/>
</dbReference>
<feature type="compositionally biased region" description="Polar residues" evidence="8">
    <location>
        <begin position="470"/>
        <end position="485"/>
    </location>
</feature>
<evidence type="ECO:0000256" key="8">
    <source>
        <dbReference type="SAM" id="MobiDB-lite"/>
    </source>
</evidence>
<dbReference type="RefSeq" id="WP_425491387.1">
    <property type="nucleotide sequence ID" value="NZ_JACHHY010000015.1"/>
</dbReference>
<keyword evidence="2 7" id="KW-0378">Hydrolase</keyword>
<gene>
    <name evidence="12" type="ORF">HNQ59_002522</name>
</gene>
<dbReference type="InterPro" id="IPR011545">
    <property type="entry name" value="DEAD/DEAH_box_helicase_dom"/>
</dbReference>
<evidence type="ECO:0000313" key="13">
    <source>
        <dbReference type="Proteomes" id="UP000575898"/>
    </source>
</evidence>
<evidence type="ECO:0000256" key="5">
    <source>
        <dbReference type="ARBA" id="ARBA00038437"/>
    </source>
</evidence>
<dbReference type="SMART" id="SM00487">
    <property type="entry name" value="DEXDc"/>
    <property type="match status" value="1"/>
</dbReference>
<accession>A0A840MJ47</accession>
<comment type="caution">
    <text evidence="12">The sequence shown here is derived from an EMBL/GenBank/DDBJ whole genome shotgun (WGS) entry which is preliminary data.</text>
</comment>
<feature type="short sequence motif" description="Q motif" evidence="6">
    <location>
        <begin position="4"/>
        <end position="32"/>
    </location>
</feature>
<dbReference type="Gene3D" id="3.40.50.300">
    <property type="entry name" value="P-loop containing nucleotide triphosphate hydrolases"/>
    <property type="match status" value="2"/>
</dbReference>
<dbReference type="SMART" id="SM00490">
    <property type="entry name" value="HELICc"/>
    <property type="match status" value="1"/>
</dbReference>
<keyword evidence="4 7" id="KW-0067">ATP-binding</keyword>
<evidence type="ECO:0000256" key="3">
    <source>
        <dbReference type="ARBA" id="ARBA00022806"/>
    </source>
</evidence>
<dbReference type="GO" id="GO:0005524">
    <property type="term" value="F:ATP binding"/>
    <property type="evidence" value="ECO:0007669"/>
    <property type="project" value="UniProtKB-KW"/>
</dbReference>
<evidence type="ECO:0000256" key="2">
    <source>
        <dbReference type="ARBA" id="ARBA00022801"/>
    </source>
</evidence>
<dbReference type="PROSITE" id="PS51194">
    <property type="entry name" value="HELICASE_CTER"/>
    <property type="match status" value="1"/>
</dbReference>
<dbReference type="EMBL" id="JACHHY010000015">
    <property type="protein sequence ID" value="MBB5019224.1"/>
    <property type="molecule type" value="Genomic_DNA"/>
</dbReference>
<evidence type="ECO:0000313" key="12">
    <source>
        <dbReference type="EMBL" id="MBB5019224.1"/>
    </source>
</evidence>
<protein>
    <submittedName>
        <fullName evidence="12">Superfamily II DNA/RNA helicase</fullName>
    </submittedName>
</protein>
<dbReference type="PROSITE" id="PS51192">
    <property type="entry name" value="HELICASE_ATP_BIND_1"/>
    <property type="match status" value="1"/>
</dbReference>
<organism evidence="12 13">
    <name type="scientific">Chitinivorax tropicus</name>
    <dbReference type="NCBI Taxonomy" id="714531"/>
    <lineage>
        <taxon>Bacteria</taxon>
        <taxon>Pseudomonadati</taxon>
        <taxon>Pseudomonadota</taxon>
        <taxon>Betaproteobacteria</taxon>
        <taxon>Chitinivorax</taxon>
    </lineage>
</organism>
<dbReference type="PROSITE" id="PS00039">
    <property type="entry name" value="DEAD_ATP_HELICASE"/>
    <property type="match status" value="1"/>
</dbReference>
<dbReference type="Pfam" id="PF00271">
    <property type="entry name" value="Helicase_C"/>
    <property type="match status" value="1"/>
</dbReference>
<dbReference type="PANTHER" id="PTHR47959:SF17">
    <property type="entry name" value="ATP-DEPENDENT RNA HELICASE DEAD BOX FAMILY"/>
    <property type="match status" value="1"/>
</dbReference>
<dbReference type="GO" id="GO:0005829">
    <property type="term" value="C:cytosol"/>
    <property type="evidence" value="ECO:0007669"/>
    <property type="project" value="TreeGrafter"/>
</dbReference>
<evidence type="ECO:0000256" key="4">
    <source>
        <dbReference type="ARBA" id="ARBA00022840"/>
    </source>
</evidence>
<sequence length="549" mass="59836">MSQLTFADLGLHPAILKALNDAGYTAPTPIQAEAVPEIIAGHDLMASAQTGTGKTAGFMLPALQKLTEEPKAAGRGPRILVLTPTRELAQQVANAAATYGKHLRRAKVVSIVGGVSYRTQNQLLDRPFEILVATPGRLIDHLQSGRIDFSRLEMLILDEADRMLDMGFSEDVLGIAERTPKTRQTALFSATLEGVVGKLADQLLTEPKRIQIAAQTARHENIEQKLHYVDDLSHKQRLLSHFIRDVDVKQAIVFTATKRDADQLADELAAEGFQTAALHGDMQQRDRQRTLLKVRRGDVRVLVATDVAARGIDVSGISHVINFDLPKFAEDYVHRIGRTGRAGASGVAISFAGKNDVLTLRRIERFTGQSITPFAVEGMEARFQPRPQGSRGDRRSGAPRSGQGRGFGGSRDGQRRGNGEGRREGFQSNREGFAGQRESAPREGFAARDGAAPREGGQSRGWSNERRAPRQNTGWRNDAQPSNRFGQGGRPRQAQPAPYFPSDYASGARYDQMFGNDAAAAAAPRKRTQGEGSNGGRRSPGSNRGRTER</sequence>
<dbReference type="InterPro" id="IPR001650">
    <property type="entry name" value="Helicase_C-like"/>
</dbReference>
<dbReference type="AlphaFoldDB" id="A0A840MJ47"/>
<dbReference type="PROSITE" id="PS51195">
    <property type="entry name" value="Q_MOTIF"/>
    <property type="match status" value="1"/>
</dbReference>
<proteinExistence type="inferred from homology"/>
<dbReference type="GO" id="GO:0003724">
    <property type="term" value="F:RNA helicase activity"/>
    <property type="evidence" value="ECO:0007669"/>
    <property type="project" value="InterPro"/>
</dbReference>
<feature type="domain" description="Helicase C-terminal" evidence="10">
    <location>
        <begin position="238"/>
        <end position="382"/>
    </location>
</feature>
<dbReference type="Proteomes" id="UP000575898">
    <property type="component" value="Unassembled WGS sequence"/>
</dbReference>
<reference evidence="12 13" key="1">
    <citation type="submission" date="2020-08" db="EMBL/GenBank/DDBJ databases">
        <title>Genomic Encyclopedia of Type Strains, Phase IV (KMG-IV): sequencing the most valuable type-strain genomes for metagenomic binning, comparative biology and taxonomic classification.</title>
        <authorList>
            <person name="Goeker M."/>
        </authorList>
    </citation>
    <scope>NUCLEOTIDE SEQUENCE [LARGE SCALE GENOMIC DNA]</scope>
    <source>
        <strain evidence="12 13">DSM 27165</strain>
    </source>
</reference>
<dbReference type="Pfam" id="PF00270">
    <property type="entry name" value="DEAD"/>
    <property type="match status" value="1"/>
</dbReference>
<feature type="domain" description="DEAD-box RNA helicase Q" evidence="11">
    <location>
        <begin position="4"/>
        <end position="32"/>
    </location>
</feature>
<keyword evidence="13" id="KW-1185">Reference proteome</keyword>
<evidence type="ECO:0000259" key="10">
    <source>
        <dbReference type="PROSITE" id="PS51194"/>
    </source>
</evidence>
<dbReference type="InterPro" id="IPR050079">
    <property type="entry name" value="DEAD_box_RNA_helicase"/>
</dbReference>
<feature type="compositionally biased region" description="Low complexity" evidence="8">
    <location>
        <begin position="536"/>
        <end position="549"/>
    </location>
</feature>
<dbReference type="SUPFAM" id="SSF52540">
    <property type="entry name" value="P-loop containing nucleoside triphosphate hydrolases"/>
    <property type="match status" value="1"/>
</dbReference>
<name>A0A840MJ47_9PROT</name>
<dbReference type="InterPro" id="IPR000629">
    <property type="entry name" value="RNA-helicase_DEAD-box_CS"/>
</dbReference>
<dbReference type="InterPro" id="IPR014001">
    <property type="entry name" value="Helicase_ATP-bd"/>
</dbReference>